<keyword evidence="4" id="KW-0238">DNA-binding</keyword>
<dbReference type="InterPro" id="IPR015421">
    <property type="entry name" value="PyrdxlP-dep_Trfase_major"/>
</dbReference>
<dbReference type="InterPro" id="IPR015424">
    <property type="entry name" value="PyrdxlP-dep_Trfase"/>
</dbReference>
<protein>
    <submittedName>
        <fullName evidence="8">GntR family transcriptional regulator/MocR family aminotransferase</fullName>
    </submittedName>
</protein>
<reference evidence="8 9" key="1">
    <citation type="submission" date="2020-10" db="EMBL/GenBank/DDBJ databases">
        <title>Sequencing the genomes of 1000 actinobacteria strains.</title>
        <authorList>
            <person name="Klenk H.-P."/>
        </authorList>
    </citation>
    <scope>NUCLEOTIDE SEQUENCE [LARGE SCALE GENOMIC DNA]</scope>
    <source>
        <strain evidence="8 9">DSM 46744</strain>
    </source>
</reference>
<evidence type="ECO:0000313" key="9">
    <source>
        <dbReference type="Proteomes" id="UP000627838"/>
    </source>
</evidence>
<proteinExistence type="inferred from homology"/>
<dbReference type="InterPro" id="IPR000524">
    <property type="entry name" value="Tscrpt_reg_HTH_GntR"/>
</dbReference>
<name>A0ABR9JWR6_9ACTN</name>
<evidence type="ECO:0000256" key="5">
    <source>
        <dbReference type="ARBA" id="ARBA00023163"/>
    </source>
</evidence>
<feature type="region of interest" description="Disordered" evidence="6">
    <location>
        <begin position="1"/>
        <end position="21"/>
    </location>
</feature>
<keyword evidence="8" id="KW-0808">Transferase</keyword>
<keyword evidence="2" id="KW-0663">Pyridoxal phosphate</keyword>
<dbReference type="PRINTS" id="PR00035">
    <property type="entry name" value="HTHGNTR"/>
</dbReference>
<dbReference type="PROSITE" id="PS50949">
    <property type="entry name" value="HTH_GNTR"/>
    <property type="match status" value="1"/>
</dbReference>
<gene>
    <name evidence="8" type="ORF">H4W34_004859</name>
</gene>
<feature type="domain" description="HTH gntR-type" evidence="7">
    <location>
        <begin position="71"/>
        <end position="139"/>
    </location>
</feature>
<comment type="caution">
    <text evidence="8">The sequence shown here is derived from an EMBL/GenBank/DDBJ whole genome shotgun (WGS) entry which is preliminary data.</text>
</comment>
<dbReference type="PANTHER" id="PTHR46577:SF1">
    <property type="entry name" value="HTH-TYPE TRANSCRIPTIONAL REGULATORY PROTEIN GABR"/>
    <property type="match status" value="1"/>
</dbReference>
<keyword evidence="3" id="KW-0805">Transcription regulation</keyword>
<dbReference type="InterPro" id="IPR036390">
    <property type="entry name" value="WH_DNA-bd_sf"/>
</dbReference>
<evidence type="ECO:0000313" key="8">
    <source>
        <dbReference type="EMBL" id="MBE1535026.1"/>
    </source>
</evidence>
<dbReference type="InterPro" id="IPR004839">
    <property type="entry name" value="Aminotransferase_I/II_large"/>
</dbReference>
<dbReference type="EMBL" id="JADBDZ010000001">
    <property type="protein sequence ID" value="MBE1535026.1"/>
    <property type="molecule type" value="Genomic_DNA"/>
</dbReference>
<dbReference type="SMART" id="SM00345">
    <property type="entry name" value="HTH_GNTR"/>
    <property type="match status" value="1"/>
</dbReference>
<evidence type="ECO:0000256" key="6">
    <source>
        <dbReference type="SAM" id="MobiDB-lite"/>
    </source>
</evidence>
<keyword evidence="8" id="KW-0032">Aminotransferase</keyword>
<evidence type="ECO:0000256" key="2">
    <source>
        <dbReference type="ARBA" id="ARBA00022898"/>
    </source>
</evidence>
<keyword evidence="5" id="KW-0804">Transcription</keyword>
<dbReference type="Proteomes" id="UP000627838">
    <property type="component" value="Unassembled WGS sequence"/>
</dbReference>
<evidence type="ECO:0000256" key="1">
    <source>
        <dbReference type="ARBA" id="ARBA00005384"/>
    </source>
</evidence>
<dbReference type="SUPFAM" id="SSF53383">
    <property type="entry name" value="PLP-dependent transferases"/>
    <property type="match status" value="1"/>
</dbReference>
<dbReference type="Pfam" id="PF00392">
    <property type="entry name" value="GntR"/>
    <property type="match status" value="1"/>
</dbReference>
<organism evidence="8 9">
    <name type="scientific">Actinomadura algeriensis</name>
    <dbReference type="NCBI Taxonomy" id="1679523"/>
    <lineage>
        <taxon>Bacteria</taxon>
        <taxon>Bacillati</taxon>
        <taxon>Actinomycetota</taxon>
        <taxon>Actinomycetes</taxon>
        <taxon>Streptosporangiales</taxon>
        <taxon>Thermomonosporaceae</taxon>
        <taxon>Actinomadura</taxon>
    </lineage>
</organism>
<accession>A0ABR9JWR6</accession>
<evidence type="ECO:0000256" key="4">
    <source>
        <dbReference type="ARBA" id="ARBA00023125"/>
    </source>
</evidence>
<dbReference type="Gene3D" id="3.40.640.10">
    <property type="entry name" value="Type I PLP-dependent aspartate aminotransferase-like (Major domain)"/>
    <property type="match status" value="1"/>
</dbReference>
<dbReference type="GO" id="GO:0008483">
    <property type="term" value="F:transaminase activity"/>
    <property type="evidence" value="ECO:0007669"/>
    <property type="project" value="UniProtKB-KW"/>
</dbReference>
<dbReference type="Gene3D" id="1.10.10.10">
    <property type="entry name" value="Winged helix-like DNA-binding domain superfamily/Winged helix DNA-binding domain"/>
    <property type="match status" value="1"/>
</dbReference>
<dbReference type="SUPFAM" id="SSF46785">
    <property type="entry name" value="Winged helix' DNA-binding domain"/>
    <property type="match status" value="1"/>
</dbReference>
<dbReference type="PANTHER" id="PTHR46577">
    <property type="entry name" value="HTH-TYPE TRANSCRIPTIONAL REGULATORY PROTEIN GABR"/>
    <property type="match status" value="1"/>
</dbReference>
<dbReference type="InterPro" id="IPR051446">
    <property type="entry name" value="HTH_trans_reg/aminotransferase"/>
</dbReference>
<dbReference type="InterPro" id="IPR036388">
    <property type="entry name" value="WH-like_DNA-bd_sf"/>
</dbReference>
<dbReference type="Pfam" id="PF00155">
    <property type="entry name" value="Aminotran_1_2"/>
    <property type="match status" value="1"/>
</dbReference>
<dbReference type="CDD" id="cd00609">
    <property type="entry name" value="AAT_like"/>
    <property type="match status" value="1"/>
</dbReference>
<feature type="region of interest" description="Disordered" evidence="6">
    <location>
        <begin position="33"/>
        <end position="54"/>
    </location>
</feature>
<sequence length="528" mass="56477">MPSPISGRWNSSRGPVAANAAVTRPADAAAAACGSAPSSARRQTDGRAPSPRAAAAKPASWFSWCRRRPCSVQSGQIYRQLRDAILDGRLRATEPVPPTRELARRLAVSRNTVAVAYDRLAAEGFLRSRVGAGTFVQAAGAAPRGAPAASPLRPRRVWDDLAVWPRPMPGIRWDLRAGVPDVRLFPFEAWRRITAGVLRPSGLRDAASAGDPAGLADLREAIARHVGVSRSVRAGAADVLVTSGTQQAIDLVVRVLLEPGDVVAVEDPGYQPVVTLLRAAGLRVVGVPVDAEGLRVDELPGAARAVYVTPSHQFPLGMPMSLPRRRALLAWARRRDAVIVEDDYDTEFRYGGRPIEPLQSIDEDGRVLYTGTFSKVMRPVLRLGFLVAPPSLHRALRLARYASSWHAELPAQAALARFIDEGLLARHVRRSRRAYQARHERVAELAGRWSRPVPAEAGLHLSAALPAGTDDAAVARRALDAGIGLFALSEFAVTGPAAPGLVLGYGAVDEAAIDAALARLERVIAGRA</sequence>
<keyword evidence="9" id="KW-1185">Reference proteome</keyword>
<evidence type="ECO:0000259" key="7">
    <source>
        <dbReference type="PROSITE" id="PS50949"/>
    </source>
</evidence>
<dbReference type="CDD" id="cd07377">
    <property type="entry name" value="WHTH_GntR"/>
    <property type="match status" value="1"/>
</dbReference>
<comment type="similarity">
    <text evidence="1">In the C-terminal section; belongs to the class-I pyridoxal-phosphate-dependent aminotransferase family.</text>
</comment>
<evidence type="ECO:0000256" key="3">
    <source>
        <dbReference type="ARBA" id="ARBA00023015"/>
    </source>
</evidence>